<proteinExistence type="predicted"/>
<evidence type="ECO:0000256" key="15">
    <source>
        <dbReference type="SAM" id="MobiDB-lite"/>
    </source>
</evidence>
<gene>
    <name evidence="18" type="primary">mrdA</name>
    <name evidence="18" type="ORF">EOI86_19970</name>
</gene>
<keyword evidence="11" id="KW-1133">Transmembrane helix</keyword>
<evidence type="ECO:0000256" key="3">
    <source>
        <dbReference type="ARBA" id="ARBA00022475"/>
    </source>
</evidence>
<evidence type="ECO:0000256" key="10">
    <source>
        <dbReference type="ARBA" id="ARBA00022984"/>
    </source>
</evidence>
<evidence type="ECO:0000256" key="14">
    <source>
        <dbReference type="SAM" id="Coils"/>
    </source>
</evidence>
<evidence type="ECO:0000259" key="17">
    <source>
        <dbReference type="Pfam" id="PF03717"/>
    </source>
</evidence>
<keyword evidence="13" id="KW-0961">Cell wall biogenesis/degradation</keyword>
<dbReference type="AlphaFoldDB" id="A0A437QKR1"/>
<dbReference type="InterPro" id="IPR050515">
    <property type="entry name" value="Beta-lactam/transpept"/>
</dbReference>
<dbReference type="EMBL" id="SADE01000003">
    <property type="protein sequence ID" value="RVU35103.1"/>
    <property type="molecule type" value="Genomic_DNA"/>
</dbReference>
<dbReference type="GO" id="GO:0008360">
    <property type="term" value="P:regulation of cell shape"/>
    <property type="evidence" value="ECO:0007669"/>
    <property type="project" value="UniProtKB-KW"/>
</dbReference>
<evidence type="ECO:0000256" key="12">
    <source>
        <dbReference type="ARBA" id="ARBA00023136"/>
    </source>
</evidence>
<evidence type="ECO:0000256" key="5">
    <source>
        <dbReference type="ARBA" id="ARBA00022645"/>
    </source>
</evidence>
<reference evidence="19" key="1">
    <citation type="submission" date="2019-01" db="EMBL/GenBank/DDBJ databases">
        <title>Gri0909 isolated from a small marine red alga.</title>
        <authorList>
            <person name="Kim J."/>
            <person name="Jeong S.E."/>
            <person name="Jeon C.O."/>
        </authorList>
    </citation>
    <scope>NUCLEOTIDE SEQUENCE [LARGE SCALE GENOMIC DNA]</scope>
    <source>
        <strain evidence="19">Gri0909</strain>
    </source>
</reference>
<protein>
    <submittedName>
        <fullName evidence="18">Penicillin-binding protein 2</fullName>
    </submittedName>
</protein>
<dbReference type="GO" id="GO:0006508">
    <property type="term" value="P:proteolysis"/>
    <property type="evidence" value="ECO:0007669"/>
    <property type="project" value="UniProtKB-KW"/>
</dbReference>
<feature type="domain" description="Penicillin-binding protein transpeptidase" evidence="16">
    <location>
        <begin position="262"/>
        <end position="601"/>
    </location>
</feature>
<dbReference type="GO" id="GO:0071555">
    <property type="term" value="P:cell wall organization"/>
    <property type="evidence" value="ECO:0007669"/>
    <property type="project" value="UniProtKB-KW"/>
</dbReference>
<dbReference type="InterPro" id="IPR017790">
    <property type="entry name" value="Penicillin-binding_protein_2"/>
</dbReference>
<keyword evidence="3" id="KW-1003">Cell membrane</keyword>
<dbReference type="Gene3D" id="3.40.710.10">
    <property type="entry name" value="DD-peptidase/beta-lactamase superfamily"/>
    <property type="match status" value="1"/>
</dbReference>
<dbReference type="InterPro" id="IPR036138">
    <property type="entry name" value="PBP_dimer_sf"/>
</dbReference>
<evidence type="ECO:0000256" key="13">
    <source>
        <dbReference type="ARBA" id="ARBA00023316"/>
    </source>
</evidence>
<dbReference type="Gene3D" id="3.90.1310.10">
    <property type="entry name" value="Penicillin-binding protein 2a (Domain 2)"/>
    <property type="match status" value="1"/>
</dbReference>
<keyword evidence="10" id="KW-0573">Peptidoglycan synthesis</keyword>
<evidence type="ECO:0000313" key="18">
    <source>
        <dbReference type="EMBL" id="RVU35103.1"/>
    </source>
</evidence>
<dbReference type="FunFam" id="3.40.710.10:FF:000024">
    <property type="entry name" value="Penicillin-binding protein 2"/>
    <property type="match status" value="1"/>
</dbReference>
<evidence type="ECO:0000256" key="4">
    <source>
        <dbReference type="ARBA" id="ARBA00022519"/>
    </source>
</evidence>
<keyword evidence="8" id="KW-0378">Hydrolase</keyword>
<feature type="region of interest" description="Disordered" evidence="15">
    <location>
        <begin position="610"/>
        <end position="630"/>
    </location>
</feature>
<feature type="coiled-coil region" evidence="14">
    <location>
        <begin position="89"/>
        <end position="116"/>
    </location>
</feature>
<dbReference type="GO" id="GO:0009252">
    <property type="term" value="P:peptidoglycan biosynthetic process"/>
    <property type="evidence" value="ECO:0007669"/>
    <property type="project" value="UniProtKB-KW"/>
</dbReference>
<dbReference type="NCBIfam" id="TIGR03423">
    <property type="entry name" value="pbp2_mrdA"/>
    <property type="match status" value="1"/>
</dbReference>
<evidence type="ECO:0000256" key="8">
    <source>
        <dbReference type="ARBA" id="ARBA00022801"/>
    </source>
</evidence>
<keyword evidence="6" id="KW-0645">Protease</keyword>
<comment type="subcellular location">
    <subcellularLocation>
        <location evidence="2">Cell membrane</location>
    </subcellularLocation>
    <subcellularLocation>
        <location evidence="1">Membrane</location>
        <topology evidence="1">Single-pass membrane protein</topology>
    </subcellularLocation>
</comment>
<keyword evidence="7" id="KW-0812">Transmembrane</keyword>
<keyword evidence="19" id="KW-1185">Reference proteome</keyword>
<dbReference type="SUPFAM" id="SSF56519">
    <property type="entry name" value="Penicillin binding protein dimerisation domain"/>
    <property type="match status" value="1"/>
</dbReference>
<dbReference type="GO" id="GO:0005886">
    <property type="term" value="C:plasma membrane"/>
    <property type="evidence" value="ECO:0007669"/>
    <property type="project" value="UniProtKB-SubCell"/>
</dbReference>
<dbReference type="SUPFAM" id="SSF56601">
    <property type="entry name" value="beta-lactamase/transpeptidase-like"/>
    <property type="match status" value="1"/>
</dbReference>
<dbReference type="InterPro" id="IPR005311">
    <property type="entry name" value="PBP_dimer"/>
</dbReference>
<comment type="caution">
    <text evidence="18">The sequence shown here is derived from an EMBL/GenBank/DDBJ whole genome shotgun (WGS) entry which is preliminary data.</text>
</comment>
<evidence type="ECO:0000256" key="6">
    <source>
        <dbReference type="ARBA" id="ARBA00022670"/>
    </source>
</evidence>
<evidence type="ECO:0000256" key="11">
    <source>
        <dbReference type="ARBA" id="ARBA00022989"/>
    </source>
</evidence>
<dbReference type="InterPro" id="IPR012338">
    <property type="entry name" value="Beta-lactam/transpept-like"/>
</dbReference>
<evidence type="ECO:0000256" key="2">
    <source>
        <dbReference type="ARBA" id="ARBA00004236"/>
    </source>
</evidence>
<evidence type="ECO:0000256" key="9">
    <source>
        <dbReference type="ARBA" id="ARBA00022960"/>
    </source>
</evidence>
<evidence type="ECO:0000256" key="1">
    <source>
        <dbReference type="ARBA" id="ARBA00004167"/>
    </source>
</evidence>
<evidence type="ECO:0000259" key="16">
    <source>
        <dbReference type="Pfam" id="PF00905"/>
    </source>
</evidence>
<dbReference type="Pfam" id="PF00905">
    <property type="entry name" value="Transpeptidase"/>
    <property type="match status" value="1"/>
</dbReference>
<dbReference type="GO" id="GO:0008658">
    <property type="term" value="F:penicillin binding"/>
    <property type="evidence" value="ECO:0007669"/>
    <property type="project" value="InterPro"/>
</dbReference>
<feature type="domain" description="Penicillin-binding protein dimerisation" evidence="17">
    <location>
        <begin position="59"/>
        <end position="228"/>
    </location>
</feature>
<dbReference type="GO" id="GO:0071972">
    <property type="term" value="F:peptidoglycan L,D-transpeptidase activity"/>
    <property type="evidence" value="ECO:0007669"/>
    <property type="project" value="TreeGrafter"/>
</dbReference>
<keyword evidence="14" id="KW-0175">Coiled coil</keyword>
<dbReference type="RefSeq" id="WP_127767424.1">
    <property type="nucleotide sequence ID" value="NZ_SADE01000003.1"/>
</dbReference>
<dbReference type="Pfam" id="PF03717">
    <property type="entry name" value="PBP_dimer"/>
    <property type="match status" value="1"/>
</dbReference>
<keyword evidence="5" id="KW-0121">Carboxypeptidase</keyword>
<keyword evidence="4" id="KW-0997">Cell inner membrane</keyword>
<keyword evidence="9" id="KW-0133">Cell shape</keyword>
<dbReference type="InterPro" id="IPR001460">
    <property type="entry name" value="PCN-bd_Tpept"/>
</dbReference>
<name>A0A437QKR1_9PROT</name>
<sequence>MKPERTRSKTFTRRAALLTGAKMALLGGLTARMYYLQVVESERYKMLAEDNRINFRLLAPPRGFIVDRNGDYLAINIQNYQVTLVREQAKDVEEVLARLAQVIDLEEHEIAKVLRETQRRRSFVPITVRDNLTWEEVSRIGVNAPDLPGISIDVGQSRHYPYGPDMAHVVGYVSSVSQEDLSGDPLLELPGFRIGKNGIEKRYDLALRGQGGTSQVEVNALGRVIKEIDRQEGQPGRELKLTLDMRLQQMIAERIKDEKSAAVVVMDAKTGAVRALTSIPAYDPNTFSEGLSTKQWNDLVNNPYSPLTNKAVAGQYAPGSTFKAAVALAALENGISPDHSVFCPGHMRLGDRRFHCWKRYGHGHMELVDALRESCDVWFYDVARRIGVDAIAKAANKLGLGAPTGIDLLGERGGLIPTKQWKRDKRGQPWHAGETLIVGIGQGYVLTTPLQLAVMTARIVNGGKAVSPFLSVDQIDGRDAHERTEQEIPSLNINPDHLRIIMQGMDEVVNSPRGTARRSAIKEPDRAMGGKTGTAQVRRISKAERDTGVRKSEEMEWRLRDHALFVGYAPVHDPRFVVSVIVEHGGGGSSVAAPIASDVLKETQRLFFDEDENAVTPTETGENDANRRTG</sequence>
<accession>A0A437QKR1</accession>
<dbReference type="OrthoDB" id="9766847at2"/>
<dbReference type="PANTHER" id="PTHR30627:SF2">
    <property type="entry name" value="PEPTIDOGLYCAN D,D-TRANSPEPTIDASE MRDA"/>
    <property type="match status" value="1"/>
</dbReference>
<dbReference type="Proteomes" id="UP000287447">
    <property type="component" value="Unassembled WGS sequence"/>
</dbReference>
<dbReference type="PANTHER" id="PTHR30627">
    <property type="entry name" value="PEPTIDOGLYCAN D,D-TRANSPEPTIDASE"/>
    <property type="match status" value="1"/>
</dbReference>
<evidence type="ECO:0000313" key="19">
    <source>
        <dbReference type="Proteomes" id="UP000287447"/>
    </source>
</evidence>
<dbReference type="Gene3D" id="3.30.1390.30">
    <property type="entry name" value="Penicillin-binding protein 2a, domain 3"/>
    <property type="match status" value="1"/>
</dbReference>
<dbReference type="GO" id="GO:0009002">
    <property type="term" value="F:serine-type D-Ala-D-Ala carboxypeptidase activity"/>
    <property type="evidence" value="ECO:0007669"/>
    <property type="project" value="InterPro"/>
</dbReference>
<organism evidence="18 19">
    <name type="scientific">Hwanghaeella grinnelliae</name>
    <dbReference type="NCBI Taxonomy" id="2500179"/>
    <lineage>
        <taxon>Bacteria</taxon>
        <taxon>Pseudomonadati</taxon>
        <taxon>Pseudomonadota</taxon>
        <taxon>Alphaproteobacteria</taxon>
        <taxon>Rhodospirillales</taxon>
        <taxon>Rhodospirillaceae</taxon>
        <taxon>Hwanghaeella</taxon>
    </lineage>
</organism>
<keyword evidence="12" id="KW-0472">Membrane</keyword>
<evidence type="ECO:0000256" key="7">
    <source>
        <dbReference type="ARBA" id="ARBA00022692"/>
    </source>
</evidence>